<evidence type="ECO:0000313" key="3">
    <source>
        <dbReference type="Proteomes" id="UP001519460"/>
    </source>
</evidence>
<gene>
    <name evidence="2" type="ORF">BaRGS_00010065</name>
</gene>
<reference evidence="2 3" key="1">
    <citation type="journal article" date="2023" name="Sci. Data">
        <title>Genome assembly of the Korean intertidal mud-creeper Batillaria attramentaria.</title>
        <authorList>
            <person name="Patra A.K."/>
            <person name="Ho P.T."/>
            <person name="Jun S."/>
            <person name="Lee S.J."/>
            <person name="Kim Y."/>
            <person name="Won Y.J."/>
        </authorList>
    </citation>
    <scope>NUCLEOTIDE SEQUENCE [LARGE SCALE GENOMIC DNA]</scope>
    <source>
        <strain evidence="2">Wonlab-2016</strain>
    </source>
</reference>
<feature type="non-terminal residue" evidence="2">
    <location>
        <position position="68"/>
    </location>
</feature>
<keyword evidence="3" id="KW-1185">Reference proteome</keyword>
<evidence type="ECO:0000256" key="1">
    <source>
        <dbReference type="SAM" id="MobiDB-lite"/>
    </source>
</evidence>
<evidence type="ECO:0000313" key="2">
    <source>
        <dbReference type="EMBL" id="KAK7498688.1"/>
    </source>
</evidence>
<feature type="compositionally biased region" description="Polar residues" evidence="1">
    <location>
        <begin position="8"/>
        <end position="22"/>
    </location>
</feature>
<sequence length="68" mass="7143">MSPPTRRLASSSPCPTTRNDNPAKSHLLGLALHTGGVCSEAGVDTVDCSKMTLYLHMVEGPNCFSKPG</sequence>
<proteinExistence type="predicted"/>
<comment type="caution">
    <text evidence="2">The sequence shown here is derived from an EMBL/GenBank/DDBJ whole genome shotgun (WGS) entry which is preliminary data.</text>
</comment>
<protein>
    <submittedName>
        <fullName evidence="2">Uncharacterized protein</fullName>
    </submittedName>
</protein>
<feature type="region of interest" description="Disordered" evidence="1">
    <location>
        <begin position="1"/>
        <end position="23"/>
    </location>
</feature>
<accession>A0ABD0LHL1</accession>
<dbReference type="EMBL" id="JACVVK020000049">
    <property type="protein sequence ID" value="KAK7498688.1"/>
    <property type="molecule type" value="Genomic_DNA"/>
</dbReference>
<dbReference type="AlphaFoldDB" id="A0ABD0LHL1"/>
<dbReference type="Proteomes" id="UP001519460">
    <property type="component" value="Unassembled WGS sequence"/>
</dbReference>
<name>A0ABD0LHL1_9CAEN</name>
<organism evidence="2 3">
    <name type="scientific">Batillaria attramentaria</name>
    <dbReference type="NCBI Taxonomy" id="370345"/>
    <lineage>
        <taxon>Eukaryota</taxon>
        <taxon>Metazoa</taxon>
        <taxon>Spiralia</taxon>
        <taxon>Lophotrochozoa</taxon>
        <taxon>Mollusca</taxon>
        <taxon>Gastropoda</taxon>
        <taxon>Caenogastropoda</taxon>
        <taxon>Sorbeoconcha</taxon>
        <taxon>Cerithioidea</taxon>
        <taxon>Batillariidae</taxon>
        <taxon>Batillaria</taxon>
    </lineage>
</organism>